<dbReference type="Proteomes" id="UP001152320">
    <property type="component" value="Chromosome 4"/>
</dbReference>
<comment type="caution">
    <text evidence="4">The sequence shown here is derived from an EMBL/GenBank/DDBJ whole genome shotgun (WGS) entry which is preliminary data.</text>
</comment>
<dbReference type="AlphaFoldDB" id="A0A9Q1CDM4"/>
<sequence>MNKPAPTLDPEFVLRGSKDAISCLHFPSLKDSSLLVSGCASGEVRIWNLKSRRTVDVLDGHGGKGILTALTRTDGQVLSHGRDGKLNQWTLHEGRREITSTINIPCQSFCKCDLLEKDGMLASQGLEKSEVRVYGISAKKVTQKLIPASQHPDPLGMPMCLKFLSSQLLGVGYEDGSLVIWDLKAAKIASALKIYKEPVMCFDFSQDLQTGICGSVEDVLTSWVLKEVDFMVEKKTDIKLTNPGVSEVSIREDGKIVATAGWDSRLRIFGLKKLKPLAVLKYHTASAHCVQFSHPLPEFNNRWLLAAGSKDKHISVWSIYNG</sequence>
<dbReference type="InterPro" id="IPR036322">
    <property type="entry name" value="WD40_repeat_dom_sf"/>
</dbReference>
<dbReference type="SUPFAM" id="SSF50978">
    <property type="entry name" value="WD40 repeat-like"/>
    <property type="match status" value="1"/>
</dbReference>
<keyword evidence="1 3" id="KW-0853">WD repeat</keyword>
<evidence type="ECO:0000256" key="2">
    <source>
        <dbReference type="ARBA" id="ARBA00022737"/>
    </source>
</evidence>
<dbReference type="EMBL" id="JAIZAY010000004">
    <property type="protein sequence ID" value="KAJ8043593.1"/>
    <property type="molecule type" value="Genomic_DNA"/>
</dbReference>
<feature type="repeat" description="WD" evidence="3">
    <location>
        <begin position="14"/>
        <end position="57"/>
    </location>
</feature>
<evidence type="ECO:0000313" key="4">
    <source>
        <dbReference type="EMBL" id="KAJ8043593.1"/>
    </source>
</evidence>
<dbReference type="OrthoDB" id="7668193at2759"/>
<dbReference type="Pfam" id="PF00400">
    <property type="entry name" value="WD40"/>
    <property type="match status" value="3"/>
</dbReference>
<reference evidence="4" key="1">
    <citation type="submission" date="2021-10" db="EMBL/GenBank/DDBJ databases">
        <title>Tropical sea cucumber genome reveals ecological adaptation and Cuvierian tubules defense mechanism.</title>
        <authorList>
            <person name="Chen T."/>
        </authorList>
    </citation>
    <scope>NUCLEOTIDE SEQUENCE</scope>
    <source>
        <strain evidence="4">Nanhai2018</strain>
        <tissue evidence="4">Muscle</tissue>
    </source>
</reference>
<organism evidence="4 5">
    <name type="scientific">Holothuria leucospilota</name>
    <name type="common">Black long sea cucumber</name>
    <name type="synonym">Mertensiothuria leucospilota</name>
    <dbReference type="NCBI Taxonomy" id="206669"/>
    <lineage>
        <taxon>Eukaryota</taxon>
        <taxon>Metazoa</taxon>
        <taxon>Echinodermata</taxon>
        <taxon>Eleutherozoa</taxon>
        <taxon>Echinozoa</taxon>
        <taxon>Holothuroidea</taxon>
        <taxon>Aspidochirotacea</taxon>
        <taxon>Aspidochirotida</taxon>
        <taxon>Holothuriidae</taxon>
        <taxon>Holothuria</taxon>
    </lineage>
</organism>
<protein>
    <submittedName>
        <fullName evidence="4">Guanine nucleotide-binding protein subunit beta-like protein 1</fullName>
    </submittedName>
</protein>
<dbReference type="InterPro" id="IPR001680">
    <property type="entry name" value="WD40_rpt"/>
</dbReference>
<accession>A0A9Q1CDM4</accession>
<evidence type="ECO:0000313" key="5">
    <source>
        <dbReference type="Proteomes" id="UP001152320"/>
    </source>
</evidence>
<name>A0A9Q1CDM4_HOLLE</name>
<dbReference type="Gene3D" id="2.130.10.10">
    <property type="entry name" value="YVTN repeat-like/Quinoprotein amine dehydrogenase"/>
    <property type="match status" value="2"/>
</dbReference>
<feature type="repeat" description="WD" evidence="3">
    <location>
        <begin position="304"/>
        <end position="322"/>
    </location>
</feature>
<dbReference type="PROSITE" id="PS50082">
    <property type="entry name" value="WD_REPEATS_2"/>
    <property type="match status" value="2"/>
</dbReference>
<keyword evidence="2" id="KW-0677">Repeat</keyword>
<dbReference type="PANTHER" id="PTHR19854">
    <property type="entry name" value="TRANSDUCIN BETA-LIKE 3"/>
    <property type="match status" value="1"/>
</dbReference>
<evidence type="ECO:0000256" key="3">
    <source>
        <dbReference type="PROSITE-ProRule" id="PRU00221"/>
    </source>
</evidence>
<dbReference type="SMART" id="SM00320">
    <property type="entry name" value="WD40"/>
    <property type="match status" value="5"/>
</dbReference>
<dbReference type="InterPro" id="IPR015943">
    <property type="entry name" value="WD40/YVTN_repeat-like_dom_sf"/>
</dbReference>
<proteinExistence type="predicted"/>
<dbReference type="PANTHER" id="PTHR19854:SF1">
    <property type="entry name" value="GUANINE NUCLEOTIDE-BINDING PROTEIN SUBUNIT BETA-LIKE PROTEIN 1"/>
    <property type="match status" value="1"/>
</dbReference>
<keyword evidence="5" id="KW-1185">Reference proteome</keyword>
<evidence type="ECO:0000256" key="1">
    <source>
        <dbReference type="ARBA" id="ARBA00022574"/>
    </source>
</evidence>
<gene>
    <name evidence="4" type="ORF">HOLleu_10765</name>
</gene>